<evidence type="ECO:0000313" key="3">
    <source>
        <dbReference type="Proteomes" id="UP000078476"/>
    </source>
</evidence>
<sequence length="121" mass="14027">MQNVELRRRVQIGLNKGEAKNALARAVFLNRLGEIRDRSFENQRYRASGLNLVVAAIVLWNTVYLERAVQALWDSGKEVDEKLLKHLSPLGWEHINLTGDYIWQQSKQVEKGGFRPLNTRR</sequence>
<dbReference type="EMBL" id="LUUI01000040">
    <property type="protein sequence ID" value="OAI20604.1"/>
    <property type="molecule type" value="Genomic_DNA"/>
</dbReference>
<proteinExistence type="predicted"/>
<dbReference type="InterPro" id="IPR002513">
    <property type="entry name" value="Tn3_Tnp_DDE_dom"/>
</dbReference>
<gene>
    <name evidence="2" type="ORF">A1359_20715</name>
</gene>
<feature type="domain" description="Tn3 transposase DDE" evidence="1">
    <location>
        <begin position="2"/>
        <end position="101"/>
    </location>
</feature>
<dbReference type="STRING" id="980561.A1359_20715"/>
<dbReference type="Pfam" id="PF01526">
    <property type="entry name" value="DDE_Tnp_Tn3"/>
    <property type="match status" value="1"/>
</dbReference>
<evidence type="ECO:0000313" key="2">
    <source>
        <dbReference type="EMBL" id="OAI20604.1"/>
    </source>
</evidence>
<comment type="caution">
    <text evidence="2">The sequence shown here is derived from an EMBL/GenBank/DDBJ whole genome shotgun (WGS) entry which is preliminary data.</text>
</comment>
<dbReference type="GO" id="GO:0004803">
    <property type="term" value="F:transposase activity"/>
    <property type="evidence" value="ECO:0007669"/>
    <property type="project" value="InterPro"/>
</dbReference>
<accession>A0A177NST1</accession>
<dbReference type="AlphaFoldDB" id="A0A177NST1"/>
<dbReference type="Proteomes" id="UP000078476">
    <property type="component" value="Unassembled WGS sequence"/>
</dbReference>
<dbReference type="GO" id="GO:0006313">
    <property type="term" value="P:DNA transposition"/>
    <property type="evidence" value="ECO:0007669"/>
    <property type="project" value="InterPro"/>
</dbReference>
<keyword evidence="3" id="KW-1185">Reference proteome</keyword>
<reference evidence="2 3" key="1">
    <citation type="submission" date="2016-03" db="EMBL/GenBank/DDBJ databases">
        <authorList>
            <person name="Ploux O."/>
        </authorList>
    </citation>
    <scope>NUCLEOTIDE SEQUENCE [LARGE SCALE GENOMIC DNA]</scope>
    <source>
        <strain evidence="2 3">R-45370</strain>
    </source>
</reference>
<organism evidence="2 3">
    <name type="scientific">Methylomonas lenta</name>
    <dbReference type="NCBI Taxonomy" id="980561"/>
    <lineage>
        <taxon>Bacteria</taxon>
        <taxon>Pseudomonadati</taxon>
        <taxon>Pseudomonadota</taxon>
        <taxon>Gammaproteobacteria</taxon>
        <taxon>Methylococcales</taxon>
        <taxon>Methylococcaceae</taxon>
        <taxon>Methylomonas</taxon>
    </lineage>
</organism>
<protein>
    <recommendedName>
        <fullName evidence="1">Tn3 transposase DDE domain-containing protein</fullName>
    </recommendedName>
</protein>
<name>A0A177NST1_9GAMM</name>
<evidence type="ECO:0000259" key="1">
    <source>
        <dbReference type="Pfam" id="PF01526"/>
    </source>
</evidence>